<feature type="transmembrane region" description="Helical" evidence="3">
    <location>
        <begin position="103"/>
        <end position="124"/>
    </location>
</feature>
<name>A0AAV9K2F9_9SOLN</name>
<reference evidence="6 7" key="1">
    <citation type="submission" date="2023-10" db="EMBL/GenBank/DDBJ databases">
        <title>Genome-Wide Identification Analysis in wild type Solanum Pinnatisectum Reveals Some Genes Defensing Phytophthora Infestans.</title>
        <authorList>
            <person name="Sun C."/>
        </authorList>
    </citation>
    <scope>NUCLEOTIDE SEQUENCE [LARGE SCALE GENOMIC DNA]</scope>
    <source>
        <strain evidence="6">LQN</strain>
        <tissue evidence="6">Leaf</tissue>
    </source>
</reference>
<dbReference type="SMART" id="SM00717">
    <property type="entry name" value="SANT"/>
    <property type="match status" value="1"/>
</dbReference>
<evidence type="ECO:0000256" key="3">
    <source>
        <dbReference type="SAM" id="Phobius"/>
    </source>
</evidence>
<dbReference type="Gene3D" id="1.10.10.60">
    <property type="entry name" value="Homeodomain-like"/>
    <property type="match status" value="1"/>
</dbReference>
<proteinExistence type="predicted"/>
<accession>A0AAV9K2F9</accession>
<dbReference type="PANTHER" id="PTHR45614">
    <property type="entry name" value="MYB PROTEIN-RELATED"/>
    <property type="match status" value="1"/>
</dbReference>
<evidence type="ECO:0000313" key="6">
    <source>
        <dbReference type="EMBL" id="KAK4706905.1"/>
    </source>
</evidence>
<dbReference type="InterPro" id="IPR017930">
    <property type="entry name" value="Myb_dom"/>
</dbReference>
<dbReference type="GO" id="GO:0010597">
    <property type="term" value="P:green leaf volatile biosynthetic process"/>
    <property type="evidence" value="ECO:0007669"/>
    <property type="project" value="UniProtKB-ARBA"/>
</dbReference>
<keyword evidence="3" id="KW-0472">Membrane</keyword>
<dbReference type="PROSITE" id="PS51294">
    <property type="entry name" value="HTH_MYB"/>
    <property type="match status" value="1"/>
</dbReference>
<dbReference type="InterPro" id="IPR050560">
    <property type="entry name" value="MYB_TF"/>
</dbReference>
<evidence type="ECO:0000256" key="2">
    <source>
        <dbReference type="ARBA" id="ARBA00023242"/>
    </source>
</evidence>
<keyword evidence="2" id="KW-0539">Nucleus</keyword>
<evidence type="ECO:0000259" key="5">
    <source>
        <dbReference type="PROSITE" id="PS51294"/>
    </source>
</evidence>
<dbReference type="InterPro" id="IPR009057">
    <property type="entry name" value="Homeodomain-like_sf"/>
</dbReference>
<evidence type="ECO:0000313" key="7">
    <source>
        <dbReference type="Proteomes" id="UP001311915"/>
    </source>
</evidence>
<dbReference type="CDD" id="cd00167">
    <property type="entry name" value="SANT"/>
    <property type="match status" value="1"/>
</dbReference>
<dbReference type="PANTHER" id="PTHR45614:SF168">
    <property type="entry name" value="MYB"/>
    <property type="match status" value="1"/>
</dbReference>
<dbReference type="AlphaFoldDB" id="A0AAV9K2F9"/>
<dbReference type="GO" id="GO:0000978">
    <property type="term" value="F:RNA polymerase II cis-regulatory region sequence-specific DNA binding"/>
    <property type="evidence" value="ECO:0007669"/>
    <property type="project" value="TreeGrafter"/>
</dbReference>
<sequence length="154" mass="17578">MSMIKRRWNPKEDELLQKLVEVYGAENWSLIGQLMSSRSRKSCRFWWCNQLNHLVDHQTFTLKEDNTIIKSHGEFIIPEPSTSLSPCGSNMSNLGLSRLPQLILYRPSAQVGVILTLSLVALVMPDPLKDLCLSLPRFKSTKNLNLVNRIEQIG</sequence>
<evidence type="ECO:0000259" key="4">
    <source>
        <dbReference type="PROSITE" id="PS50090"/>
    </source>
</evidence>
<keyword evidence="7" id="KW-1185">Reference proteome</keyword>
<keyword evidence="3" id="KW-1133">Transmembrane helix</keyword>
<comment type="subcellular location">
    <subcellularLocation>
        <location evidence="1">Nucleus</location>
    </subcellularLocation>
</comment>
<evidence type="ECO:0000256" key="1">
    <source>
        <dbReference type="ARBA" id="ARBA00004123"/>
    </source>
</evidence>
<organism evidence="6 7">
    <name type="scientific">Solanum pinnatisectum</name>
    <name type="common">tansyleaf nightshade</name>
    <dbReference type="NCBI Taxonomy" id="50273"/>
    <lineage>
        <taxon>Eukaryota</taxon>
        <taxon>Viridiplantae</taxon>
        <taxon>Streptophyta</taxon>
        <taxon>Embryophyta</taxon>
        <taxon>Tracheophyta</taxon>
        <taxon>Spermatophyta</taxon>
        <taxon>Magnoliopsida</taxon>
        <taxon>eudicotyledons</taxon>
        <taxon>Gunneridae</taxon>
        <taxon>Pentapetalae</taxon>
        <taxon>asterids</taxon>
        <taxon>lamiids</taxon>
        <taxon>Solanales</taxon>
        <taxon>Solanaceae</taxon>
        <taxon>Solanoideae</taxon>
        <taxon>Solaneae</taxon>
        <taxon>Solanum</taxon>
    </lineage>
</organism>
<dbReference type="Pfam" id="PF13921">
    <property type="entry name" value="Myb_DNA-bind_6"/>
    <property type="match status" value="1"/>
</dbReference>
<dbReference type="InterPro" id="IPR001005">
    <property type="entry name" value="SANT/Myb"/>
</dbReference>
<keyword evidence="3" id="KW-0812">Transmembrane</keyword>
<protein>
    <submittedName>
        <fullName evidence="6">Uncharacterized protein</fullName>
    </submittedName>
</protein>
<feature type="domain" description="HTH myb-type" evidence="5">
    <location>
        <begin position="1"/>
        <end position="55"/>
    </location>
</feature>
<gene>
    <name evidence="6" type="ORF">R3W88_033548</name>
</gene>
<dbReference type="PROSITE" id="PS50090">
    <property type="entry name" value="MYB_LIKE"/>
    <property type="match status" value="1"/>
</dbReference>
<dbReference type="Proteomes" id="UP001311915">
    <property type="component" value="Unassembled WGS sequence"/>
</dbReference>
<dbReference type="SUPFAM" id="SSF46689">
    <property type="entry name" value="Homeodomain-like"/>
    <property type="match status" value="1"/>
</dbReference>
<comment type="caution">
    <text evidence="6">The sequence shown here is derived from an EMBL/GenBank/DDBJ whole genome shotgun (WGS) entry which is preliminary data.</text>
</comment>
<dbReference type="GO" id="GO:0005634">
    <property type="term" value="C:nucleus"/>
    <property type="evidence" value="ECO:0007669"/>
    <property type="project" value="UniProtKB-SubCell"/>
</dbReference>
<feature type="domain" description="Myb-like" evidence="4">
    <location>
        <begin position="1"/>
        <end position="51"/>
    </location>
</feature>
<dbReference type="EMBL" id="JAWPEI010000042">
    <property type="protein sequence ID" value="KAK4706905.1"/>
    <property type="molecule type" value="Genomic_DNA"/>
</dbReference>
<dbReference type="GO" id="GO:0000981">
    <property type="term" value="F:DNA-binding transcription factor activity, RNA polymerase II-specific"/>
    <property type="evidence" value="ECO:0007669"/>
    <property type="project" value="TreeGrafter"/>
</dbReference>